<accession>A0ABS2FS16</accession>
<feature type="transmembrane region" description="Helical" evidence="1">
    <location>
        <begin position="343"/>
        <end position="364"/>
    </location>
</feature>
<sequence>MREILLTSSVLILAVLLLRLAFRDRISRRAQYALWGLVLLRLLVPVSLPGVDFSVLSAAEPVGQAVAERLEQRMVYAMPTEVYDYADPGQSGATEPSPAAGNFGVTDDSMDLVDRTWHSNLAPDGTVQSEYYSGGVIIEGDQSTHYFFMLPISELLTILWLAGVAGIAVWFLVTNLRFWRTLRRTRTPYAVEGCRYPVYLVAEGLPSPCLFGLFRPAIYLTPAAVASPERLGHVLAHETAHARHLDPLWSLLRCVCLAVYWFDPLVWAAAAVSKTDGELACDEAAIRALGEDQRIPYGRTLLSLIPVRKGPGAPLLSATTMTAGKRQLKDRITRIARGNQTRAAALFLALALVAGVCAVTFTGAKAESDPVPLTGDELAYFNEEFFNNDTVDNVVGLNIHNQFLTSLYERPEDIDLFELFYCGTGLSGSMSDEELRLVYGDTLADCARYKATTADMDGILEEYMGLTVAETSGVGLENFTYLPDYDAYYWAHGDTNYFHSVQVTAGERVGNTIRLYYPDTSARYDSAWLCVTLEAQDDGSYWFVSNLPSEQPAIPTVYPEGDPVLTIPLTDLTPYEPEAVEVTRHTGDCAERGGGYGVDSEDGGQVSVYIYRSTDGNLYAAEIVDMEIGQGGRVDVWNVDCFFTFPEHNTLSASDSNGYAVSVDFFKDLFGHNGLVLHYSGELDEHTSVTFHDYYYFDSNRNPVLLARVHGAEPAILDLDGDGANELLSDDDGISGGAQLVFQRDGQLYEANLTDLLQAAWPEMAWWDYSSIDTSRRCLTIVGMVQYADGGTPYHFTRYLYFDGENILVYQDNTTYTDHVADNIDVPEAVLSAAKDAVLSALDYWRSHTGAMAYVDSQWQQTGTQAEWDDWRITELVLTDTVPAYPELGLRVYGLRYEFHTTTPENVMLAGGMYMDEDGWVGGLNTLPPVLVFHTMANSGPVLLQSSIPNDVGRSSDNPMFAGLMAQVALENGLLTPSEVRAEDLYYMFYNGQDVFLNLIGAFPVDEQNAALDAMAEYAVSVANTDDGGLLADGLQRLEEYDGLYELTEDGEAAHQRLQSAWTRAQAEAERQSLLAGQAQGKGTVYEASGLSLWVPAGWADMAVVTARDSVWSGESVPGFDVYERLAHDADPYTGRVWDVRALTRTQFQSAFGDADWSEILGASSYVIGSDDTYIYLLSTPTDVQFLVEDPTSMAQYALLRDQSQAVLEDFLSRNGITPNPDCPDADGCYVGSASAAPSPARPTEADIQAAILNHRVNATAHQYNFSTEAHRVLDAVQDGSVCTVYLLVWYSAYERTATGWQSGTNGQFPAAVTFIWQNGGWEVTDYQEPASYATDLRTIFPEELADMVVNDDEAWAALQEECRAKAEAYFAEHPVSASLLQSSSAPSEEALHAAILHYQSSILPMDSDGCAEAHQVLQETSGQDTHTFHLFVYCTSFLEEDGFPVQDWYSLFPASITFRYENGSWQPVGSWGFYGSDTFDRPDLFPDFPTETLDLYVKDGVQTDLFKELHAELRAECLQSAEAEFA</sequence>
<proteinExistence type="predicted"/>
<evidence type="ECO:0000259" key="2">
    <source>
        <dbReference type="Pfam" id="PF05569"/>
    </source>
</evidence>
<dbReference type="CDD" id="cd07341">
    <property type="entry name" value="M56_BlaR1_MecR1_like"/>
    <property type="match status" value="1"/>
</dbReference>
<keyword evidence="1" id="KW-1133">Transmembrane helix</keyword>
<feature type="transmembrane region" description="Helical" evidence="1">
    <location>
        <begin position="155"/>
        <end position="176"/>
    </location>
</feature>
<dbReference type="PANTHER" id="PTHR34978:SF3">
    <property type="entry name" value="SLR0241 PROTEIN"/>
    <property type="match status" value="1"/>
</dbReference>
<evidence type="ECO:0000313" key="3">
    <source>
        <dbReference type="EMBL" id="MBM6849821.1"/>
    </source>
</evidence>
<keyword evidence="1" id="KW-0472">Membrane</keyword>
<comment type="caution">
    <text evidence="3">The sequence shown here is derived from an EMBL/GenBank/DDBJ whole genome shotgun (WGS) entry which is preliminary data.</text>
</comment>
<reference evidence="3 4" key="1">
    <citation type="journal article" date="2021" name="Sci. Rep.">
        <title>The distribution of antibiotic resistance genes in chicken gut microbiota commensals.</title>
        <authorList>
            <person name="Juricova H."/>
            <person name="Matiasovicova J."/>
            <person name="Kubasova T."/>
            <person name="Cejkova D."/>
            <person name="Rychlik I."/>
        </authorList>
    </citation>
    <scope>NUCLEOTIDE SEQUENCE [LARGE SCALE GENOMIC DNA]</scope>
    <source>
        <strain evidence="3 4">An411</strain>
    </source>
</reference>
<dbReference type="Proteomes" id="UP000719500">
    <property type="component" value="Unassembled WGS sequence"/>
</dbReference>
<organism evidence="3 4">
    <name type="scientific">Oscillibacter valericigenes</name>
    <dbReference type="NCBI Taxonomy" id="351091"/>
    <lineage>
        <taxon>Bacteria</taxon>
        <taxon>Bacillati</taxon>
        <taxon>Bacillota</taxon>
        <taxon>Clostridia</taxon>
        <taxon>Eubacteriales</taxon>
        <taxon>Oscillospiraceae</taxon>
        <taxon>Oscillibacter</taxon>
    </lineage>
</organism>
<dbReference type="Pfam" id="PF05569">
    <property type="entry name" value="Peptidase_M56"/>
    <property type="match status" value="1"/>
</dbReference>
<dbReference type="PANTHER" id="PTHR34978">
    <property type="entry name" value="POSSIBLE SENSOR-TRANSDUCER PROTEIN BLAR"/>
    <property type="match status" value="1"/>
</dbReference>
<dbReference type="InterPro" id="IPR008756">
    <property type="entry name" value="Peptidase_M56"/>
</dbReference>
<protein>
    <submittedName>
        <fullName evidence="3">M56 family metallopeptidase</fullName>
    </submittedName>
</protein>
<evidence type="ECO:0000313" key="4">
    <source>
        <dbReference type="Proteomes" id="UP000719500"/>
    </source>
</evidence>
<dbReference type="EMBL" id="JACSNX010000001">
    <property type="protein sequence ID" value="MBM6849821.1"/>
    <property type="molecule type" value="Genomic_DNA"/>
</dbReference>
<feature type="domain" description="Peptidase M56" evidence="2">
    <location>
        <begin position="139"/>
        <end position="334"/>
    </location>
</feature>
<keyword evidence="1" id="KW-0812">Transmembrane</keyword>
<keyword evidence="4" id="KW-1185">Reference proteome</keyword>
<dbReference type="RefSeq" id="WP_204801274.1">
    <property type="nucleotide sequence ID" value="NZ_JACSNX010000001.1"/>
</dbReference>
<evidence type="ECO:0000256" key="1">
    <source>
        <dbReference type="SAM" id="Phobius"/>
    </source>
</evidence>
<dbReference type="InterPro" id="IPR052173">
    <property type="entry name" value="Beta-lactam_resp_regulator"/>
</dbReference>
<gene>
    <name evidence="3" type="ORF">H9X91_00020</name>
</gene>
<name>A0ABS2FS16_9FIRM</name>